<dbReference type="Gene3D" id="1.20.58.340">
    <property type="entry name" value="Magnesium transport protein CorA, transmembrane region"/>
    <property type="match status" value="2"/>
</dbReference>
<dbReference type="NCBIfam" id="TIGR00383">
    <property type="entry name" value="corA"/>
    <property type="match status" value="1"/>
</dbReference>
<dbReference type="GO" id="GO:0050897">
    <property type="term" value="F:cobalt ion binding"/>
    <property type="evidence" value="ECO:0007669"/>
    <property type="project" value="TreeGrafter"/>
</dbReference>
<keyword evidence="3 8" id="KW-0813">Transport</keyword>
<reference evidence="9" key="1">
    <citation type="submission" date="2022-06" db="EMBL/GenBank/DDBJ databases">
        <title>Aeoliella straminimaris, a novel planctomycete from sediments.</title>
        <authorList>
            <person name="Vitorino I.R."/>
            <person name="Lage O.M."/>
        </authorList>
    </citation>
    <scope>NUCLEOTIDE SEQUENCE</scope>
    <source>
        <strain evidence="9">ICT_H6.2</strain>
    </source>
</reference>
<dbReference type="SUPFAM" id="SSF144083">
    <property type="entry name" value="Magnesium transport protein CorA, transmembrane region"/>
    <property type="match status" value="1"/>
</dbReference>
<dbReference type="InterPro" id="IPR045863">
    <property type="entry name" value="CorA_TM1_TM2"/>
</dbReference>
<evidence type="ECO:0000256" key="1">
    <source>
        <dbReference type="ARBA" id="ARBA00004651"/>
    </source>
</evidence>
<dbReference type="GO" id="GO:0015095">
    <property type="term" value="F:magnesium ion transmembrane transporter activity"/>
    <property type="evidence" value="ECO:0007669"/>
    <property type="project" value="UniProtKB-UniRule"/>
</dbReference>
<dbReference type="FunFam" id="1.20.58.340:FF:000012">
    <property type="entry name" value="Magnesium transport protein CorA"/>
    <property type="match status" value="1"/>
</dbReference>
<dbReference type="PANTHER" id="PTHR46494">
    <property type="entry name" value="CORA FAMILY METAL ION TRANSPORTER (EUROFUNG)"/>
    <property type="match status" value="1"/>
</dbReference>
<dbReference type="Gene3D" id="3.30.460.20">
    <property type="entry name" value="CorA soluble domain-like"/>
    <property type="match status" value="1"/>
</dbReference>
<keyword evidence="7 8" id="KW-0472">Membrane</keyword>
<comment type="caution">
    <text evidence="9">The sequence shown here is derived from an EMBL/GenBank/DDBJ whole genome shotgun (WGS) entry which is preliminary data.</text>
</comment>
<evidence type="ECO:0000256" key="8">
    <source>
        <dbReference type="RuleBase" id="RU362010"/>
    </source>
</evidence>
<comment type="subcellular location">
    <subcellularLocation>
        <location evidence="1">Cell membrane</location>
        <topology evidence="1">Multi-pass membrane protein</topology>
    </subcellularLocation>
    <subcellularLocation>
        <location evidence="8">Membrane</location>
        <topology evidence="8">Multi-pass membrane protein</topology>
    </subcellularLocation>
</comment>
<dbReference type="InterPro" id="IPR004488">
    <property type="entry name" value="Mg/Co-transport_prot_CorA"/>
</dbReference>
<feature type="transmembrane region" description="Helical" evidence="8">
    <location>
        <begin position="301"/>
        <end position="319"/>
    </location>
</feature>
<dbReference type="PANTHER" id="PTHR46494:SF1">
    <property type="entry name" value="CORA FAMILY METAL ION TRANSPORTER (EUROFUNG)"/>
    <property type="match status" value="1"/>
</dbReference>
<dbReference type="InterPro" id="IPR045861">
    <property type="entry name" value="CorA_cytoplasmic_dom"/>
</dbReference>
<organism evidence="9 10">
    <name type="scientific">Aeoliella straminimaris</name>
    <dbReference type="NCBI Taxonomy" id="2954799"/>
    <lineage>
        <taxon>Bacteria</taxon>
        <taxon>Pseudomonadati</taxon>
        <taxon>Planctomycetota</taxon>
        <taxon>Planctomycetia</taxon>
        <taxon>Pirellulales</taxon>
        <taxon>Lacipirellulaceae</taxon>
        <taxon>Aeoliella</taxon>
    </lineage>
</organism>
<dbReference type="AlphaFoldDB" id="A0A9X2JI57"/>
<evidence type="ECO:0000256" key="4">
    <source>
        <dbReference type="ARBA" id="ARBA00022475"/>
    </source>
</evidence>
<evidence type="ECO:0000313" key="10">
    <source>
        <dbReference type="Proteomes" id="UP001155241"/>
    </source>
</evidence>
<dbReference type="GO" id="GO:0005886">
    <property type="term" value="C:plasma membrane"/>
    <property type="evidence" value="ECO:0007669"/>
    <property type="project" value="UniProtKB-SubCell"/>
</dbReference>
<keyword evidence="8" id="KW-0406">Ion transport</keyword>
<evidence type="ECO:0000313" key="9">
    <source>
        <dbReference type="EMBL" id="MCO6043604.1"/>
    </source>
</evidence>
<evidence type="ECO:0000256" key="6">
    <source>
        <dbReference type="ARBA" id="ARBA00022989"/>
    </source>
</evidence>
<gene>
    <name evidence="8 9" type="primary">corA</name>
    <name evidence="9" type="ORF">NG895_06765</name>
</gene>
<proteinExistence type="inferred from homology"/>
<dbReference type="EMBL" id="JAMXLR010000024">
    <property type="protein sequence ID" value="MCO6043604.1"/>
    <property type="molecule type" value="Genomic_DNA"/>
</dbReference>
<dbReference type="CDD" id="cd12828">
    <property type="entry name" value="TmCorA-like_1"/>
    <property type="match status" value="1"/>
</dbReference>
<dbReference type="InterPro" id="IPR002523">
    <property type="entry name" value="MgTranspt_CorA/ZnTranspt_ZntB"/>
</dbReference>
<evidence type="ECO:0000256" key="7">
    <source>
        <dbReference type="ARBA" id="ARBA00023136"/>
    </source>
</evidence>
<evidence type="ECO:0000256" key="3">
    <source>
        <dbReference type="ARBA" id="ARBA00022448"/>
    </source>
</evidence>
<evidence type="ECO:0000256" key="2">
    <source>
        <dbReference type="ARBA" id="ARBA00009765"/>
    </source>
</evidence>
<dbReference type="GO" id="GO:0000287">
    <property type="term" value="F:magnesium ion binding"/>
    <property type="evidence" value="ECO:0007669"/>
    <property type="project" value="TreeGrafter"/>
</dbReference>
<accession>A0A9X2JI57</accession>
<protein>
    <recommendedName>
        <fullName evidence="8">Magnesium transport protein CorA</fullName>
    </recommendedName>
</protein>
<keyword evidence="6 8" id="KW-1133">Transmembrane helix</keyword>
<feature type="transmembrane region" description="Helical" evidence="8">
    <location>
        <begin position="339"/>
        <end position="359"/>
    </location>
</feature>
<dbReference type="Pfam" id="PF01544">
    <property type="entry name" value="CorA"/>
    <property type="match status" value="1"/>
</dbReference>
<comment type="similarity">
    <text evidence="2 8">Belongs to the CorA metal ion transporter (MIT) (TC 1.A.35) family.</text>
</comment>
<keyword evidence="5 8" id="KW-0812">Transmembrane</keyword>
<dbReference type="RefSeq" id="WP_252851707.1">
    <property type="nucleotide sequence ID" value="NZ_JAMXLR010000024.1"/>
</dbReference>
<keyword evidence="4 8" id="KW-1003">Cell membrane</keyword>
<name>A0A9X2JI57_9BACT</name>
<keyword evidence="10" id="KW-1185">Reference proteome</keyword>
<evidence type="ECO:0000256" key="5">
    <source>
        <dbReference type="ARBA" id="ARBA00022692"/>
    </source>
</evidence>
<keyword evidence="8" id="KW-0460">Magnesium</keyword>
<comment type="function">
    <text evidence="8">Mediates influx of magnesium ions.</text>
</comment>
<sequence>MLRTIKRRLKSITPRIRRHTPPGAMPGTIKVRRDAHQPTIELIHYTNGNFEERPLNSADDVRPYLGAEGVTWINVEGLGDQAMLEQVGEMFGLHRLAMEDVVNVHQRAKVEEYDDHLFIVVRMLAGEEELKDEQLSIFLGQNFLITIQELPGDCLDPVRARLRKDRGRIRKVGPDYLCYAIIDAVVDAYFPIVDSRGEVLEDLDDAAPREHSHTFMRHLHSIRGELMMLRRAIRPLRDALVRLMPDPIDLFKPETQLYLRDCFDHVVQLMDLLDTYREMSSDLRDYHLSSINHRMNEIMKVLTIIATVFMPLSFITGVYGMNFNTELPGNMPELDIPYAYVVALLVMVGIATGLFAFFYRHGWLRMEDLGQGEDQHERE</sequence>
<dbReference type="GO" id="GO:0015087">
    <property type="term" value="F:cobalt ion transmembrane transporter activity"/>
    <property type="evidence" value="ECO:0007669"/>
    <property type="project" value="UniProtKB-UniRule"/>
</dbReference>
<dbReference type="SUPFAM" id="SSF143865">
    <property type="entry name" value="CorA soluble domain-like"/>
    <property type="match status" value="1"/>
</dbReference>
<dbReference type="Proteomes" id="UP001155241">
    <property type="component" value="Unassembled WGS sequence"/>
</dbReference>